<dbReference type="CDD" id="cd21147">
    <property type="entry name" value="RsmF_methylt_CTD1"/>
    <property type="match status" value="1"/>
</dbReference>
<dbReference type="PRINTS" id="PR02008">
    <property type="entry name" value="RCMTFAMILY"/>
</dbReference>
<evidence type="ECO:0000259" key="7">
    <source>
        <dbReference type="PROSITE" id="PS51686"/>
    </source>
</evidence>
<dbReference type="SUPFAM" id="SSF53335">
    <property type="entry name" value="S-adenosyl-L-methionine-dependent methyltransferases"/>
    <property type="match status" value="1"/>
</dbReference>
<dbReference type="AlphaFoldDB" id="A0A926DS37"/>
<keyword evidence="2 6" id="KW-0489">Methyltransferase</keyword>
<dbReference type="InterPro" id="IPR029063">
    <property type="entry name" value="SAM-dependent_MTases_sf"/>
</dbReference>
<evidence type="ECO:0000256" key="5">
    <source>
        <dbReference type="ARBA" id="ARBA00022884"/>
    </source>
</evidence>
<proteinExistence type="inferred from homology"/>
<accession>A0A926DS37</accession>
<feature type="binding site" evidence="6">
    <location>
        <position position="134"/>
    </location>
    <ligand>
        <name>S-adenosyl-L-methionine</name>
        <dbReference type="ChEBI" id="CHEBI:59789"/>
    </ligand>
</feature>
<evidence type="ECO:0000313" key="8">
    <source>
        <dbReference type="EMBL" id="MBC8542998.1"/>
    </source>
</evidence>
<evidence type="ECO:0000256" key="6">
    <source>
        <dbReference type="PROSITE-ProRule" id="PRU01023"/>
    </source>
</evidence>
<dbReference type="Proteomes" id="UP000657006">
    <property type="component" value="Unassembled WGS sequence"/>
</dbReference>
<dbReference type="Gene3D" id="3.30.70.1170">
    <property type="entry name" value="Sun protein, domain 3"/>
    <property type="match status" value="1"/>
</dbReference>
<keyword evidence="1" id="KW-0963">Cytoplasm</keyword>
<name>A0A926DS37_9FIRM</name>
<feature type="domain" description="SAM-dependent MTase RsmB/NOP-type" evidence="7">
    <location>
        <begin position="22"/>
        <end position="303"/>
    </location>
</feature>
<dbReference type="InterPro" id="IPR023267">
    <property type="entry name" value="RCMT"/>
</dbReference>
<keyword evidence="3 6" id="KW-0808">Transferase</keyword>
<evidence type="ECO:0000256" key="4">
    <source>
        <dbReference type="ARBA" id="ARBA00022691"/>
    </source>
</evidence>
<dbReference type="RefSeq" id="WP_177715180.1">
    <property type="nucleotide sequence ID" value="NZ_JACRSQ010000006.1"/>
</dbReference>
<evidence type="ECO:0000256" key="2">
    <source>
        <dbReference type="ARBA" id="ARBA00022603"/>
    </source>
</evidence>
<dbReference type="Pfam" id="PF17126">
    <property type="entry name" value="RsmF_methylt_CI"/>
    <property type="match status" value="1"/>
</dbReference>
<dbReference type="InterPro" id="IPR031340">
    <property type="entry name" value="RsmF_methylt_CI"/>
</dbReference>
<reference evidence="8" key="1">
    <citation type="submission" date="2020-08" db="EMBL/GenBank/DDBJ databases">
        <title>Genome public.</title>
        <authorList>
            <person name="Liu C."/>
            <person name="Sun Q."/>
        </authorList>
    </citation>
    <scope>NUCLEOTIDE SEQUENCE</scope>
    <source>
        <strain evidence="8">NSJ-32</strain>
    </source>
</reference>
<feature type="active site" description="Nucleophile" evidence="6">
    <location>
        <position position="232"/>
    </location>
</feature>
<evidence type="ECO:0000256" key="3">
    <source>
        <dbReference type="ARBA" id="ARBA00022679"/>
    </source>
</evidence>
<dbReference type="InterPro" id="IPR001678">
    <property type="entry name" value="MeTrfase_RsmB-F_NOP2_dom"/>
</dbReference>
<dbReference type="EMBL" id="JACRSQ010000006">
    <property type="protein sequence ID" value="MBC8542998.1"/>
    <property type="molecule type" value="Genomic_DNA"/>
</dbReference>
<gene>
    <name evidence="8" type="ORF">H8730_05520</name>
</gene>
<dbReference type="InterPro" id="IPR049560">
    <property type="entry name" value="MeTrfase_RsmB-F_NOP2_cat"/>
</dbReference>
<comment type="caution">
    <text evidence="6">Lacks conserved residue(s) required for the propagation of feature annotation.</text>
</comment>
<comment type="similarity">
    <text evidence="6">Belongs to the class I-like SAM-binding methyltransferase superfamily. RsmB/NOP family.</text>
</comment>
<dbReference type="Pfam" id="PF13636">
    <property type="entry name" value="Methyltranf_PUA"/>
    <property type="match status" value="1"/>
</dbReference>
<dbReference type="InterPro" id="IPR027391">
    <property type="entry name" value="Nol1_Nop2_Fmu_2"/>
</dbReference>
<dbReference type="CDD" id="cd02440">
    <property type="entry name" value="AdoMet_MTases"/>
    <property type="match status" value="1"/>
</dbReference>
<evidence type="ECO:0000313" key="9">
    <source>
        <dbReference type="Proteomes" id="UP000657006"/>
    </source>
</evidence>
<dbReference type="PROSITE" id="PS51686">
    <property type="entry name" value="SAM_MT_RSMB_NOP"/>
    <property type="match status" value="1"/>
</dbReference>
<keyword evidence="5 6" id="KW-0694">RNA-binding</keyword>
<dbReference type="GO" id="GO:0008173">
    <property type="term" value="F:RNA methyltransferase activity"/>
    <property type="evidence" value="ECO:0007669"/>
    <property type="project" value="InterPro"/>
</dbReference>
<organism evidence="8 9">
    <name type="scientific">Bianquea renquensis</name>
    <dbReference type="NCBI Taxonomy" id="2763661"/>
    <lineage>
        <taxon>Bacteria</taxon>
        <taxon>Bacillati</taxon>
        <taxon>Bacillota</taxon>
        <taxon>Clostridia</taxon>
        <taxon>Eubacteriales</taxon>
        <taxon>Bianqueaceae</taxon>
        <taxon>Bianquea</taxon>
    </lineage>
</organism>
<comment type="caution">
    <text evidence="8">The sequence shown here is derived from an EMBL/GenBank/DDBJ whole genome shotgun (WGS) entry which is preliminary data.</text>
</comment>
<dbReference type="PANTHER" id="PTHR22807:SF30">
    <property type="entry name" value="28S RRNA (CYTOSINE(4447)-C(5))-METHYLTRANSFERASE-RELATED"/>
    <property type="match status" value="1"/>
</dbReference>
<dbReference type="GO" id="GO:0003723">
    <property type="term" value="F:RNA binding"/>
    <property type="evidence" value="ECO:0007669"/>
    <property type="project" value="UniProtKB-UniRule"/>
</dbReference>
<dbReference type="Pfam" id="PF17125">
    <property type="entry name" value="Methyltr_RsmF_N"/>
    <property type="match status" value="1"/>
</dbReference>
<dbReference type="GO" id="GO:0001510">
    <property type="term" value="P:RNA methylation"/>
    <property type="evidence" value="ECO:0007669"/>
    <property type="project" value="InterPro"/>
</dbReference>
<protein>
    <submittedName>
        <fullName evidence="8">RsmF rRNA methyltransferase first C-terminal domain-containing protein</fullName>
    </submittedName>
</protein>
<feature type="binding site" evidence="6">
    <location>
        <begin position="110"/>
        <end position="116"/>
    </location>
    <ligand>
        <name>S-adenosyl-L-methionine</name>
        <dbReference type="ChEBI" id="CHEBI:59789"/>
    </ligand>
</feature>
<sequence length="460" mass="51297">MRLPETYARRMQELLGDECEAYMESFEREYSQGLRVNTRKISPEAFLGLWGDPLESVPWCPAGFYLSPGGKPPSKHPFYFAGAYYLQEPSAMAPAAILPVEPGDRVLDLCAAPGGKSTHLAARLEGRGVLVSNDVSASRAKALLKNLELFGTENAVVTSEAPYKLASRFAGYFSKILVDAPCSGEGMFHKDPSIVKNWEQYGNEYYAKIQEEILDSAAAMLAPGGMLLYSTCTFSPLEDEQTVQNFLQRHREYQLVEIPKCGGMADGRPEWIPEGDSALRRCARFWPHRLRGEGHFAALFQKEGTALPWRDKAESAGRKRELEPFYRFVEDTLAVEAASLPGAHQMPQLLGERLYWMPVEMEALAGLRILRNGLYAGDVKGGRFEPSQAFALALKKEQVRKLAVFDTEDPMVIRYLKGETLPSQFAPGWNLVCAGPFGLGWGKASGSLLKNKYLRGWRYQ</sequence>
<evidence type="ECO:0000256" key="1">
    <source>
        <dbReference type="ARBA" id="ARBA00022490"/>
    </source>
</evidence>
<keyword evidence="4 6" id="KW-0949">S-adenosyl-L-methionine</keyword>
<dbReference type="Gene3D" id="3.40.50.150">
    <property type="entry name" value="Vaccinia Virus protein VP39"/>
    <property type="match status" value="1"/>
</dbReference>
<dbReference type="InterPro" id="IPR031341">
    <property type="entry name" value="Methyltr_RsmF_N"/>
</dbReference>
<keyword evidence="9" id="KW-1185">Reference proteome</keyword>
<dbReference type="Gene3D" id="2.30.130.60">
    <property type="match status" value="1"/>
</dbReference>
<feature type="binding site" evidence="6">
    <location>
        <position position="179"/>
    </location>
    <ligand>
        <name>S-adenosyl-L-methionine</name>
        <dbReference type="ChEBI" id="CHEBI:59789"/>
    </ligand>
</feature>
<dbReference type="PANTHER" id="PTHR22807">
    <property type="entry name" value="NOP2 YEAST -RELATED NOL1/NOP2/FMU SUN DOMAIN-CONTAINING"/>
    <property type="match status" value="1"/>
</dbReference>
<dbReference type="Pfam" id="PF01189">
    <property type="entry name" value="Methyltr_RsmB-F"/>
    <property type="match status" value="1"/>
</dbReference>